<sequence>MLPDCNLLSAAIATVSAAAAGLWRSGDLRGYRMGMAATPEKELRAAAASSSSIASWNNNADDPAVTSIGLKEHEWKRHKLTLADKAASEPLGPPSNFVNRQANVICEVKSSSSET</sequence>
<organism evidence="1 2">
    <name type="scientific">Hypsibius exemplaris</name>
    <name type="common">Freshwater tardigrade</name>
    <dbReference type="NCBI Taxonomy" id="2072580"/>
    <lineage>
        <taxon>Eukaryota</taxon>
        <taxon>Metazoa</taxon>
        <taxon>Ecdysozoa</taxon>
        <taxon>Tardigrada</taxon>
        <taxon>Eutardigrada</taxon>
        <taxon>Parachela</taxon>
        <taxon>Hypsibioidea</taxon>
        <taxon>Hypsibiidae</taxon>
        <taxon>Hypsibius</taxon>
    </lineage>
</organism>
<evidence type="ECO:0000313" key="2">
    <source>
        <dbReference type="Proteomes" id="UP000192578"/>
    </source>
</evidence>
<keyword evidence="2" id="KW-1185">Reference proteome</keyword>
<dbReference type="OrthoDB" id="10579157at2759"/>
<dbReference type="EMBL" id="MTYJ01000001">
    <property type="protein sequence ID" value="OQV26187.1"/>
    <property type="molecule type" value="Genomic_DNA"/>
</dbReference>
<name>A0A1W0XFE5_HYPEX</name>
<reference evidence="2" key="1">
    <citation type="submission" date="2017-01" db="EMBL/GenBank/DDBJ databases">
        <title>Comparative genomics of anhydrobiosis in the tardigrade Hypsibius dujardini.</title>
        <authorList>
            <person name="Yoshida Y."/>
            <person name="Koutsovoulos G."/>
            <person name="Laetsch D."/>
            <person name="Stevens L."/>
            <person name="Kumar S."/>
            <person name="Horikawa D."/>
            <person name="Ishino K."/>
            <person name="Komine S."/>
            <person name="Tomita M."/>
            <person name="Blaxter M."/>
            <person name="Arakawa K."/>
        </authorList>
    </citation>
    <scope>NUCLEOTIDE SEQUENCE [LARGE SCALE GENOMIC DNA]</scope>
    <source>
        <strain evidence="2">Z151</strain>
    </source>
</reference>
<accession>A0A1W0XFE5</accession>
<evidence type="ECO:0000313" key="1">
    <source>
        <dbReference type="EMBL" id="OQV26187.1"/>
    </source>
</evidence>
<protein>
    <submittedName>
        <fullName evidence="1">Uncharacterized protein</fullName>
    </submittedName>
</protein>
<comment type="caution">
    <text evidence="1">The sequence shown here is derived from an EMBL/GenBank/DDBJ whole genome shotgun (WGS) entry which is preliminary data.</text>
</comment>
<gene>
    <name evidence="1" type="ORF">BV898_00307</name>
</gene>
<dbReference type="AlphaFoldDB" id="A0A1W0XFE5"/>
<dbReference type="Proteomes" id="UP000192578">
    <property type="component" value="Unassembled WGS sequence"/>
</dbReference>
<proteinExistence type="predicted"/>